<dbReference type="GO" id="GO:0004843">
    <property type="term" value="F:cysteine-type deubiquitinase activity"/>
    <property type="evidence" value="ECO:0007669"/>
    <property type="project" value="InterPro"/>
</dbReference>
<protein>
    <recommendedName>
        <fullName evidence="2">USP domain-containing protein</fullName>
    </recommendedName>
</protein>
<dbReference type="InterPro" id="IPR050164">
    <property type="entry name" value="Peptidase_C19"/>
</dbReference>
<dbReference type="EMBL" id="BLQM01000417">
    <property type="protein sequence ID" value="GMH88735.1"/>
    <property type="molecule type" value="Genomic_DNA"/>
</dbReference>
<dbReference type="SUPFAM" id="SSF54001">
    <property type="entry name" value="Cysteine proteinases"/>
    <property type="match status" value="1"/>
</dbReference>
<accession>A0A9W7BM63</accession>
<dbReference type="Gene3D" id="3.90.70.10">
    <property type="entry name" value="Cysteine proteinases"/>
    <property type="match status" value="1"/>
</dbReference>
<reference evidence="4" key="1">
    <citation type="journal article" date="2023" name="Commun. Biol.">
        <title>Genome analysis of Parmales, the sister group of diatoms, reveals the evolutionary specialization of diatoms from phago-mixotrophs to photoautotrophs.</title>
        <authorList>
            <person name="Ban H."/>
            <person name="Sato S."/>
            <person name="Yoshikawa S."/>
            <person name="Yamada K."/>
            <person name="Nakamura Y."/>
            <person name="Ichinomiya M."/>
            <person name="Sato N."/>
            <person name="Blanc-Mathieu R."/>
            <person name="Endo H."/>
            <person name="Kuwata A."/>
            <person name="Ogata H."/>
        </authorList>
    </citation>
    <scope>NUCLEOTIDE SEQUENCE [LARGE SCALE GENOMIC DNA]</scope>
</reference>
<organism evidence="3 4">
    <name type="scientific">Triparma laevis f. inornata</name>
    <dbReference type="NCBI Taxonomy" id="1714386"/>
    <lineage>
        <taxon>Eukaryota</taxon>
        <taxon>Sar</taxon>
        <taxon>Stramenopiles</taxon>
        <taxon>Ochrophyta</taxon>
        <taxon>Bolidophyceae</taxon>
        <taxon>Parmales</taxon>
        <taxon>Triparmaceae</taxon>
        <taxon>Triparma</taxon>
    </lineage>
</organism>
<keyword evidence="1" id="KW-0732">Signal</keyword>
<feature type="chain" id="PRO_5040925906" description="USP domain-containing protein" evidence="1">
    <location>
        <begin position="22"/>
        <end position="284"/>
    </location>
</feature>
<dbReference type="PANTHER" id="PTHR24006">
    <property type="entry name" value="UBIQUITIN CARBOXYL-TERMINAL HYDROLASE"/>
    <property type="match status" value="1"/>
</dbReference>
<proteinExistence type="predicted"/>
<dbReference type="Proteomes" id="UP001162640">
    <property type="component" value="Unassembled WGS sequence"/>
</dbReference>
<dbReference type="PROSITE" id="PS50235">
    <property type="entry name" value="USP_3"/>
    <property type="match status" value="1"/>
</dbReference>
<gene>
    <name evidence="3" type="ORF">TL16_g11243</name>
</gene>
<evidence type="ECO:0000313" key="3">
    <source>
        <dbReference type="EMBL" id="GMH88735.1"/>
    </source>
</evidence>
<dbReference type="AlphaFoldDB" id="A0A9W7BM63"/>
<dbReference type="Pfam" id="PF00443">
    <property type="entry name" value="UCH"/>
    <property type="match status" value="1"/>
</dbReference>
<evidence type="ECO:0000313" key="4">
    <source>
        <dbReference type="Proteomes" id="UP001162640"/>
    </source>
</evidence>
<dbReference type="GO" id="GO:0005634">
    <property type="term" value="C:nucleus"/>
    <property type="evidence" value="ECO:0007669"/>
    <property type="project" value="TreeGrafter"/>
</dbReference>
<evidence type="ECO:0000259" key="2">
    <source>
        <dbReference type="PROSITE" id="PS50235"/>
    </source>
</evidence>
<sequence>MLSTILYPPLILVLLLPQFLSSPTPPSFPSSYPNPGNTCHLNSLLQSLRILNLKTSEPLTTSLHSTSRNDKLDSNLELLNALDLDWKVQYDVPEVLTLLISNQLLDPTPLLIPVTDVILPLDGKTTKKEKHSKVPILSLPLKRNFLKSLKAYETLETIRAQWKNSEGILTDIKKGTLLPSLPPILITSLNRFSLNPSTYEIEKKSTKCPIVESLNSGHILTSLICHKGDSTDRGHYISYVKIKNRWFECNDDLIREVKWKEVKRVGGKEGYVFFGGGRRMGSYD</sequence>
<feature type="domain" description="USP" evidence="2">
    <location>
        <begin position="30"/>
        <end position="278"/>
    </location>
</feature>
<evidence type="ECO:0000256" key="1">
    <source>
        <dbReference type="SAM" id="SignalP"/>
    </source>
</evidence>
<dbReference type="InterPro" id="IPR038765">
    <property type="entry name" value="Papain-like_cys_pep_sf"/>
</dbReference>
<dbReference type="CDD" id="cd02257">
    <property type="entry name" value="Peptidase_C19"/>
    <property type="match status" value="1"/>
</dbReference>
<dbReference type="GO" id="GO:0016579">
    <property type="term" value="P:protein deubiquitination"/>
    <property type="evidence" value="ECO:0007669"/>
    <property type="project" value="InterPro"/>
</dbReference>
<dbReference type="GO" id="GO:0005829">
    <property type="term" value="C:cytosol"/>
    <property type="evidence" value="ECO:0007669"/>
    <property type="project" value="TreeGrafter"/>
</dbReference>
<dbReference type="InterPro" id="IPR001394">
    <property type="entry name" value="Peptidase_C19_UCH"/>
</dbReference>
<name>A0A9W7BM63_9STRA</name>
<comment type="caution">
    <text evidence="3">The sequence shown here is derived from an EMBL/GenBank/DDBJ whole genome shotgun (WGS) entry which is preliminary data.</text>
</comment>
<dbReference type="InterPro" id="IPR028889">
    <property type="entry name" value="USP"/>
</dbReference>
<feature type="signal peptide" evidence="1">
    <location>
        <begin position="1"/>
        <end position="21"/>
    </location>
</feature>